<dbReference type="Proteomes" id="UP000198862">
    <property type="component" value="Unassembled WGS sequence"/>
</dbReference>
<dbReference type="AlphaFoldDB" id="A0A1I1Q8E3"/>
<dbReference type="InterPro" id="IPR036938">
    <property type="entry name" value="PAP2/HPO_sf"/>
</dbReference>
<dbReference type="CDD" id="cd01610">
    <property type="entry name" value="PAP2_like"/>
    <property type="match status" value="1"/>
</dbReference>
<evidence type="ECO:0000256" key="1">
    <source>
        <dbReference type="ARBA" id="ARBA00004651"/>
    </source>
</evidence>
<dbReference type="STRING" id="1123010.SAMN02745724_03783"/>
<dbReference type="PANTHER" id="PTHR14969:SF62">
    <property type="entry name" value="DECAPRENYLPHOSPHORYL-5-PHOSPHORIBOSE PHOSPHATASE RV3807C-RELATED"/>
    <property type="match status" value="1"/>
</dbReference>
<proteinExistence type="predicted"/>
<organism evidence="12 13">
    <name type="scientific">Pseudoalteromonas denitrificans DSM 6059</name>
    <dbReference type="NCBI Taxonomy" id="1123010"/>
    <lineage>
        <taxon>Bacteria</taxon>
        <taxon>Pseudomonadati</taxon>
        <taxon>Pseudomonadota</taxon>
        <taxon>Gammaproteobacteria</taxon>
        <taxon>Alteromonadales</taxon>
        <taxon>Pseudoalteromonadaceae</taxon>
        <taxon>Pseudoalteromonas</taxon>
    </lineage>
</organism>
<comment type="catalytic activity">
    <reaction evidence="9">
        <text>di-trans,octa-cis-undecaprenyl diphosphate + H2O = di-trans,octa-cis-undecaprenyl phosphate + phosphate + H(+)</text>
        <dbReference type="Rhea" id="RHEA:28094"/>
        <dbReference type="ChEBI" id="CHEBI:15377"/>
        <dbReference type="ChEBI" id="CHEBI:15378"/>
        <dbReference type="ChEBI" id="CHEBI:43474"/>
        <dbReference type="ChEBI" id="CHEBI:58405"/>
        <dbReference type="ChEBI" id="CHEBI:60392"/>
        <dbReference type="EC" id="3.6.1.27"/>
    </reaction>
</comment>
<evidence type="ECO:0000256" key="10">
    <source>
        <dbReference type="SAM" id="Phobius"/>
    </source>
</evidence>
<keyword evidence="6 10" id="KW-1133">Transmembrane helix</keyword>
<feature type="transmembrane region" description="Helical" evidence="10">
    <location>
        <begin position="109"/>
        <end position="129"/>
    </location>
</feature>
<dbReference type="InterPro" id="IPR000326">
    <property type="entry name" value="PAP2/HPO"/>
</dbReference>
<accession>A0A1I1Q8E3</accession>
<dbReference type="SUPFAM" id="SSF48317">
    <property type="entry name" value="Acid phosphatase/Vanadium-dependent haloperoxidase"/>
    <property type="match status" value="1"/>
</dbReference>
<gene>
    <name evidence="12" type="ORF">SAMN02745724_03783</name>
</gene>
<dbReference type="Pfam" id="PF01569">
    <property type="entry name" value="PAP2"/>
    <property type="match status" value="1"/>
</dbReference>
<dbReference type="GO" id="GO:0050380">
    <property type="term" value="F:undecaprenyl-diphosphatase activity"/>
    <property type="evidence" value="ECO:0007669"/>
    <property type="project" value="UniProtKB-EC"/>
</dbReference>
<evidence type="ECO:0000256" key="3">
    <source>
        <dbReference type="ARBA" id="ARBA00022475"/>
    </source>
</evidence>
<evidence type="ECO:0000256" key="5">
    <source>
        <dbReference type="ARBA" id="ARBA00022801"/>
    </source>
</evidence>
<keyword evidence="13" id="KW-1185">Reference proteome</keyword>
<sequence>MKLQHLDTIMFMWCVSGHKSAKLVPFANITSKSGDGYLQVLLPFILLLTDEGKALFIATLIAFLIERPCYFLLKNTLKRNRPPKAIPSFKASIVASDEFSFPSGHTCGAFLLAYLVAHFFPVLSFFIYLWAALVGISRVILGVHFPTDILAGASLGTLIGFITLNIMVA</sequence>
<comment type="subcellular location">
    <subcellularLocation>
        <location evidence="1">Cell membrane</location>
        <topology evidence="1">Multi-pass membrane protein</topology>
    </subcellularLocation>
</comment>
<evidence type="ECO:0000259" key="11">
    <source>
        <dbReference type="SMART" id="SM00014"/>
    </source>
</evidence>
<dbReference type="GO" id="GO:0005886">
    <property type="term" value="C:plasma membrane"/>
    <property type="evidence" value="ECO:0007669"/>
    <property type="project" value="UniProtKB-SubCell"/>
</dbReference>
<protein>
    <recommendedName>
        <fullName evidence="2">undecaprenyl-diphosphate phosphatase</fullName>
        <ecNumber evidence="2">3.6.1.27</ecNumber>
    </recommendedName>
    <alternativeName>
        <fullName evidence="8">Undecaprenyl pyrophosphate phosphatase</fullName>
    </alternativeName>
</protein>
<evidence type="ECO:0000313" key="13">
    <source>
        <dbReference type="Proteomes" id="UP000198862"/>
    </source>
</evidence>
<keyword evidence="4 10" id="KW-0812">Transmembrane</keyword>
<dbReference type="Gene3D" id="1.20.144.10">
    <property type="entry name" value="Phosphatidic acid phosphatase type 2/haloperoxidase"/>
    <property type="match status" value="1"/>
</dbReference>
<reference evidence="12 13" key="1">
    <citation type="submission" date="2016-10" db="EMBL/GenBank/DDBJ databases">
        <authorList>
            <person name="de Groot N.N."/>
        </authorList>
    </citation>
    <scope>NUCLEOTIDE SEQUENCE [LARGE SCALE GENOMIC DNA]</scope>
    <source>
        <strain evidence="12 13">DSM 6059</strain>
    </source>
</reference>
<name>A0A1I1Q8E3_9GAMM</name>
<feature type="transmembrane region" description="Helical" evidence="10">
    <location>
        <begin position="149"/>
        <end position="168"/>
    </location>
</feature>
<evidence type="ECO:0000256" key="7">
    <source>
        <dbReference type="ARBA" id="ARBA00023136"/>
    </source>
</evidence>
<keyword evidence="7 10" id="KW-0472">Membrane</keyword>
<dbReference type="EMBL" id="FOLO01000039">
    <property type="protein sequence ID" value="SFD18384.1"/>
    <property type="molecule type" value="Genomic_DNA"/>
</dbReference>
<evidence type="ECO:0000313" key="12">
    <source>
        <dbReference type="EMBL" id="SFD18384.1"/>
    </source>
</evidence>
<keyword evidence="3" id="KW-1003">Cell membrane</keyword>
<evidence type="ECO:0000256" key="6">
    <source>
        <dbReference type="ARBA" id="ARBA00022989"/>
    </source>
</evidence>
<keyword evidence="5" id="KW-0378">Hydrolase</keyword>
<feature type="domain" description="Phosphatidic acid phosphatase type 2/haloperoxidase" evidence="11">
    <location>
        <begin position="58"/>
        <end position="164"/>
    </location>
</feature>
<dbReference type="SMART" id="SM00014">
    <property type="entry name" value="acidPPc"/>
    <property type="match status" value="1"/>
</dbReference>
<evidence type="ECO:0000256" key="4">
    <source>
        <dbReference type="ARBA" id="ARBA00022692"/>
    </source>
</evidence>
<evidence type="ECO:0000256" key="2">
    <source>
        <dbReference type="ARBA" id="ARBA00012374"/>
    </source>
</evidence>
<evidence type="ECO:0000256" key="9">
    <source>
        <dbReference type="ARBA" id="ARBA00047594"/>
    </source>
</evidence>
<dbReference type="RefSeq" id="WP_177208105.1">
    <property type="nucleotide sequence ID" value="NZ_FOLO01000039.1"/>
</dbReference>
<dbReference type="EC" id="3.6.1.27" evidence="2"/>
<dbReference type="PANTHER" id="PTHR14969">
    <property type="entry name" value="SPHINGOSINE-1-PHOSPHATE PHOSPHOHYDROLASE"/>
    <property type="match status" value="1"/>
</dbReference>
<evidence type="ECO:0000256" key="8">
    <source>
        <dbReference type="ARBA" id="ARBA00032707"/>
    </source>
</evidence>